<evidence type="ECO:0000313" key="1">
    <source>
        <dbReference type="EMBL" id="CAO86392.1"/>
    </source>
</evidence>
<protein>
    <submittedName>
        <fullName evidence="1">Similarity</fullName>
    </submittedName>
</protein>
<organism evidence="1">
    <name type="scientific">Microcystis aeruginosa (strain PCC 7806)</name>
    <dbReference type="NCBI Taxonomy" id="267872"/>
    <lineage>
        <taxon>Bacteria</taxon>
        <taxon>Bacillati</taxon>
        <taxon>Cyanobacteriota</taxon>
        <taxon>Cyanophyceae</taxon>
        <taxon>Oscillatoriophycideae</taxon>
        <taxon>Chroococcales</taxon>
        <taxon>Microcystaceae</taxon>
        <taxon>Microcystis</taxon>
    </lineage>
</organism>
<sequence>MSPSFKISRKVSRRSSTMTREYMHEHLKELIVEKALHLCCDPIEEIAREWAEKKDFNQGGINILQDPHRYEKYLEEAKEVADEFRKHIIQFLPETKN</sequence>
<accession>A8YAH7</accession>
<name>A8YAH7_MICA7</name>
<dbReference type="EMBL" id="AM778883">
    <property type="protein sequence ID" value="CAO86392.1"/>
    <property type="molecule type" value="Genomic_DNA"/>
</dbReference>
<gene>
    <name evidence="1" type="ORF">IPF_1206</name>
</gene>
<dbReference type="AlphaFoldDB" id="A8YAH7"/>
<proteinExistence type="predicted"/>
<reference evidence="1" key="1">
    <citation type="submission" date="2007-08" db="EMBL/GenBank/DDBJ databases">
        <authorList>
            <person name="Frangeul L."/>
        </authorList>
    </citation>
    <scope>NUCLEOTIDE SEQUENCE</scope>
    <source>
        <strain evidence="1">PCC 7806</strain>
    </source>
</reference>